<evidence type="ECO:0000256" key="1">
    <source>
        <dbReference type="ARBA" id="ARBA00022603"/>
    </source>
</evidence>
<sequence>MNRLTILDGGMGRELKEIGAPFSQPLWSAQALIEAPQFVTQAHQHFIDAGAELIITNSYACVPFHLGEQLFSEQGFELAELSGKLAQSVAQSANHTVAVAGAIPPPFGSYRPDLFKAEQAKPIVQTLYDAQAPYVDLWMVETLCSLEEFSAIHDVLKESDKPCYYAFSLSDETGSAATLRSGQAVTDAIKLAVQSNAAAVLFNCSVPEVMEQAIKDAKQVLIELSSTIEIGIYANNFAPISSKHEANDTLQCMRELSPADYLVYAKRWYQLGATIIGGCCGIGPKHIKALSDWKLTLTEQ</sequence>
<dbReference type="EMBL" id="JFFR01000033">
    <property type="protein sequence ID" value="KDN26528.1"/>
    <property type="molecule type" value="Genomic_DNA"/>
</dbReference>
<keyword evidence="7" id="KW-1185">Reference proteome</keyword>
<evidence type="ECO:0000256" key="2">
    <source>
        <dbReference type="ARBA" id="ARBA00022679"/>
    </source>
</evidence>
<comment type="caution">
    <text evidence="6">The sequence shown here is derived from an EMBL/GenBank/DDBJ whole genome shotgun (WGS) entry which is preliminary data.</text>
</comment>
<dbReference type="GO" id="GO:0032259">
    <property type="term" value="P:methylation"/>
    <property type="evidence" value="ECO:0007669"/>
    <property type="project" value="UniProtKB-KW"/>
</dbReference>
<dbReference type="OrthoDB" id="9803687at2"/>
<dbReference type="Proteomes" id="UP000027219">
    <property type="component" value="Unassembled WGS sequence"/>
</dbReference>
<dbReference type="PROSITE" id="PS50970">
    <property type="entry name" value="HCY"/>
    <property type="match status" value="1"/>
</dbReference>
<evidence type="ECO:0000256" key="4">
    <source>
        <dbReference type="PROSITE-ProRule" id="PRU00333"/>
    </source>
</evidence>
<evidence type="ECO:0000256" key="3">
    <source>
        <dbReference type="PIRSR" id="PIRSR037505-2"/>
    </source>
</evidence>
<dbReference type="STRING" id="212667.VFDL14_11640"/>
<feature type="binding site" evidence="3 4">
    <location>
        <position position="204"/>
    </location>
    <ligand>
        <name>Zn(2+)</name>
        <dbReference type="ChEBI" id="CHEBI:29105"/>
    </ligand>
</feature>
<keyword evidence="2 4" id="KW-0808">Transferase</keyword>
<dbReference type="InterPro" id="IPR036589">
    <property type="entry name" value="HCY_dom_sf"/>
</dbReference>
<dbReference type="Pfam" id="PF02574">
    <property type="entry name" value="S-methyl_trans"/>
    <property type="match status" value="1"/>
</dbReference>
<dbReference type="PANTHER" id="PTHR11103">
    <property type="entry name" value="SLR1189 PROTEIN"/>
    <property type="match status" value="1"/>
</dbReference>
<dbReference type="PIRSF" id="PIRSF037505">
    <property type="entry name" value="Betaine_HMT"/>
    <property type="match status" value="1"/>
</dbReference>
<comment type="cofactor">
    <cofactor evidence="3">
        <name>Zn(2+)</name>
        <dbReference type="ChEBI" id="CHEBI:29105"/>
    </cofactor>
    <text evidence="3">Binds 1 zinc ion per subunit.</text>
</comment>
<dbReference type="AlphaFoldDB" id="A0A066UQP6"/>
<feature type="binding site" evidence="3 4">
    <location>
        <position position="279"/>
    </location>
    <ligand>
        <name>Zn(2+)</name>
        <dbReference type="ChEBI" id="CHEBI:29105"/>
    </ligand>
</feature>
<dbReference type="GO" id="GO:0008168">
    <property type="term" value="F:methyltransferase activity"/>
    <property type="evidence" value="ECO:0007669"/>
    <property type="project" value="UniProtKB-UniRule"/>
</dbReference>
<evidence type="ECO:0000313" key="6">
    <source>
        <dbReference type="EMBL" id="KDN26528.1"/>
    </source>
</evidence>
<dbReference type="InterPro" id="IPR017226">
    <property type="entry name" value="BHMT-like"/>
</dbReference>
<dbReference type="PANTHER" id="PTHR11103:SF18">
    <property type="entry name" value="SLR1189 PROTEIN"/>
    <property type="match status" value="1"/>
</dbReference>
<keyword evidence="3 4" id="KW-0862">Zinc</keyword>
<dbReference type="Gene3D" id="3.20.20.330">
    <property type="entry name" value="Homocysteine-binding-like domain"/>
    <property type="match status" value="1"/>
</dbReference>
<name>A0A066UQP6_9VIBR</name>
<keyword evidence="3 4" id="KW-0479">Metal-binding</keyword>
<accession>A0A066UQP6</accession>
<keyword evidence="1 4" id="KW-0489">Methyltransferase</keyword>
<protein>
    <submittedName>
        <fullName evidence="6">Homocysteine methyltransferase</fullName>
    </submittedName>
</protein>
<gene>
    <name evidence="6" type="ORF">VFDL14_11640</name>
</gene>
<evidence type="ECO:0000313" key="7">
    <source>
        <dbReference type="Proteomes" id="UP000027219"/>
    </source>
</evidence>
<feature type="domain" description="Hcy-binding" evidence="5">
    <location>
        <begin position="1"/>
        <end position="294"/>
    </location>
</feature>
<feature type="binding site" evidence="3 4">
    <location>
        <position position="280"/>
    </location>
    <ligand>
        <name>Zn(2+)</name>
        <dbReference type="ChEBI" id="CHEBI:29105"/>
    </ligand>
</feature>
<evidence type="ECO:0000259" key="5">
    <source>
        <dbReference type="PROSITE" id="PS50970"/>
    </source>
</evidence>
<proteinExistence type="predicted"/>
<reference evidence="6 7" key="1">
    <citation type="submission" date="2014-02" db="EMBL/GenBank/DDBJ databases">
        <title>Vibrio fortis Dalian14 Genome Sequencing.</title>
        <authorList>
            <person name="Wang Y."/>
            <person name="Song L."/>
            <person name="Liu G."/>
            <person name="Ding J."/>
        </authorList>
    </citation>
    <scope>NUCLEOTIDE SEQUENCE [LARGE SCALE GENOMIC DNA]</scope>
    <source>
        <strain evidence="6 7">Dalian14</strain>
    </source>
</reference>
<dbReference type="RefSeq" id="WP_032553844.1">
    <property type="nucleotide sequence ID" value="NZ_JFFR01000033.1"/>
</dbReference>
<dbReference type="GO" id="GO:0009086">
    <property type="term" value="P:methionine biosynthetic process"/>
    <property type="evidence" value="ECO:0007669"/>
    <property type="project" value="InterPro"/>
</dbReference>
<dbReference type="InterPro" id="IPR003726">
    <property type="entry name" value="HCY_dom"/>
</dbReference>
<organism evidence="6 7">
    <name type="scientific">Vibrio fortis</name>
    <dbReference type="NCBI Taxonomy" id="212667"/>
    <lineage>
        <taxon>Bacteria</taxon>
        <taxon>Pseudomonadati</taxon>
        <taxon>Pseudomonadota</taxon>
        <taxon>Gammaproteobacteria</taxon>
        <taxon>Vibrionales</taxon>
        <taxon>Vibrionaceae</taxon>
        <taxon>Vibrio</taxon>
    </lineage>
</organism>
<dbReference type="SUPFAM" id="SSF82282">
    <property type="entry name" value="Homocysteine S-methyltransferase"/>
    <property type="match status" value="1"/>
</dbReference>
<dbReference type="GO" id="GO:0008270">
    <property type="term" value="F:zinc ion binding"/>
    <property type="evidence" value="ECO:0007669"/>
    <property type="project" value="InterPro"/>
</dbReference>